<dbReference type="GO" id="GO:0006531">
    <property type="term" value="P:aspartate metabolic process"/>
    <property type="evidence" value="ECO:0007669"/>
    <property type="project" value="InterPro"/>
</dbReference>
<dbReference type="AlphaFoldDB" id="A0A0W8FZB7"/>
<gene>
    <name evidence="6" type="ORF">ASZ90_003927</name>
</gene>
<comment type="similarity">
    <text evidence="1">Belongs to the class-II fumarase/aspartase family. Aspartase subfamily.</text>
</comment>
<evidence type="ECO:0000313" key="6">
    <source>
        <dbReference type="EMBL" id="KUG26239.1"/>
    </source>
</evidence>
<keyword evidence="4 6" id="KW-0456">Lyase</keyword>
<feature type="domain" description="Cyclic nucleotide-binding" evidence="5">
    <location>
        <begin position="15"/>
        <end position="135"/>
    </location>
</feature>
<evidence type="ECO:0000256" key="1">
    <source>
        <dbReference type="ARBA" id="ARBA00005596"/>
    </source>
</evidence>
<dbReference type="Pfam" id="PF00206">
    <property type="entry name" value="Lyase_1"/>
    <property type="match status" value="1"/>
</dbReference>
<dbReference type="InterPro" id="IPR018490">
    <property type="entry name" value="cNMP-bd_dom_sf"/>
</dbReference>
<evidence type="ECO:0000256" key="2">
    <source>
        <dbReference type="ARBA" id="ARBA00012992"/>
    </source>
</evidence>
<dbReference type="EC" id="4.3.1.1" evidence="2"/>
<dbReference type="Gene3D" id="1.10.275.10">
    <property type="entry name" value="Fumarase/aspartase (N-terminal domain)"/>
    <property type="match status" value="1"/>
</dbReference>
<organism evidence="6">
    <name type="scientific">hydrocarbon metagenome</name>
    <dbReference type="NCBI Taxonomy" id="938273"/>
    <lineage>
        <taxon>unclassified sequences</taxon>
        <taxon>metagenomes</taxon>
        <taxon>ecological metagenomes</taxon>
    </lineage>
</organism>
<dbReference type="PRINTS" id="PR00145">
    <property type="entry name" value="ARGSUCLYASE"/>
</dbReference>
<dbReference type="PANTHER" id="PTHR42696:SF2">
    <property type="entry name" value="ASPARTATE AMMONIA-LYASE"/>
    <property type="match status" value="1"/>
</dbReference>
<sequence>MDDTKIKKFLSRIELFKDIPESEIEKIIEIIEERKYSSGDFLFSENTQRKNLFLVLDGNIELFKKSPMGEEKRLSLFSNYDFLGEGALLDDSPHSTSARAINDSTLLLISRDKFRKLFNDNASIGFKILANIAKVISRRMRSANTRVINIATQYQSGRTRREHDLLGDRDVPFEFYYGVQTLRGLENFNISGVTLSSFPTLIEALAMVKLAAAQANHELGLLSKEISDAIVQSCMEIINGRFHSHFVIDMIQGGAGTSTNMNANEVIANRALEILGYEKGDYKHCHPNNHVNLSQSTNDAYPTAIKIALINSNKKLIEVLKDLIESFQQKAKEFSHVIKMGRTQLQDAVPMTLGQEFEAYAATLTEEITRLEQNARLFLEVNMGATAIGTGINSDPDYSEKVVKHLRDITGLDIVLAENLVEATQDTGAFVMYSSAVKRLAVKLSKISNDLRLISSGPRTGINEINLPPMQPGSSIMPGKVNPVIPEVLNQIAFKVIGNDLTVTLAAEGGQLELNVFEPVIVHSLFESIEMLKNGMMTLKYKCIDGITANEKRCRELVENSIGLVTALNPVLGYEKSTKLAKEALEKDRGVYELVLEKKWLTKEQLDDLLKPENMVKPRRFK</sequence>
<dbReference type="FunFam" id="1.10.40.30:FF:000002">
    <property type="entry name" value="Fumarate hydratase class II"/>
    <property type="match status" value="1"/>
</dbReference>
<dbReference type="CDD" id="cd00038">
    <property type="entry name" value="CAP_ED"/>
    <property type="match status" value="1"/>
</dbReference>
<evidence type="ECO:0000256" key="3">
    <source>
        <dbReference type="ARBA" id="ARBA00016146"/>
    </source>
</evidence>
<protein>
    <recommendedName>
        <fullName evidence="3">Aspartate ammonia-lyase</fullName>
        <ecNumber evidence="2">4.3.1.1</ecNumber>
    </recommendedName>
</protein>
<dbReference type="InterPro" id="IPR004708">
    <property type="entry name" value="ApsA"/>
</dbReference>
<dbReference type="NCBIfam" id="NF008909">
    <property type="entry name" value="PRK12273.1"/>
    <property type="match status" value="1"/>
</dbReference>
<evidence type="ECO:0000259" key="5">
    <source>
        <dbReference type="PROSITE" id="PS50042"/>
    </source>
</evidence>
<dbReference type="GO" id="GO:0006099">
    <property type="term" value="P:tricarboxylic acid cycle"/>
    <property type="evidence" value="ECO:0007669"/>
    <property type="project" value="InterPro"/>
</dbReference>
<dbReference type="PRINTS" id="PR00149">
    <property type="entry name" value="FUMRATELYASE"/>
</dbReference>
<dbReference type="PANTHER" id="PTHR42696">
    <property type="entry name" value="ASPARTATE AMMONIA-LYASE"/>
    <property type="match status" value="1"/>
</dbReference>
<dbReference type="InterPro" id="IPR000595">
    <property type="entry name" value="cNMP-bd_dom"/>
</dbReference>
<accession>A0A0W8FZB7</accession>
<dbReference type="InterPro" id="IPR022761">
    <property type="entry name" value="Fumarate_lyase_N"/>
</dbReference>
<name>A0A0W8FZB7_9ZZZZ</name>
<dbReference type="SUPFAM" id="SSF51206">
    <property type="entry name" value="cAMP-binding domain-like"/>
    <property type="match status" value="1"/>
</dbReference>
<dbReference type="FunFam" id="1.20.200.10:FF:000001">
    <property type="entry name" value="Fumarate hydratase, mitochondrial"/>
    <property type="match status" value="1"/>
</dbReference>
<dbReference type="Pfam" id="PF10415">
    <property type="entry name" value="FumaraseC_C"/>
    <property type="match status" value="1"/>
</dbReference>
<dbReference type="EMBL" id="LNQE01000502">
    <property type="protein sequence ID" value="KUG26239.1"/>
    <property type="molecule type" value="Genomic_DNA"/>
</dbReference>
<dbReference type="InterPro" id="IPR000362">
    <property type="entry name" value="Fumarate_lyase_fam"/>
</dbReference>
<dbReference type="PROSITE" id="PS00163">
    <property type="entry name" value="FUMARATE_LYASES"/>
    <property type="match status" value="1"/>
</dbReference>
<dbReference type="Gene3D" id="2.60.120.10">
    <property type="entry name" value="Jelly Rolls"/>
    <property type="match status" value="1"/>
</dbReference>
<dbReference type="InterPro" id="IPR008948">
    <property type="entry name" value="L-Aspartase-like"/>
</dbReference>
<dbReference type="Gene3D" id="1.10.40.30">
    <property type="entry name" value="Fumarase/aspartase (C-terminal domain)"/>
    <property type="match status" value="1"/>
</dbReference>
<dbReference type="NCBIfam" id="TIGR00839">
    <property type="entry name" value="aspA"/>
    <property type="match status" value="1"/>
</dbReference>
<dbReference type="InterPro" id="IPR014710">
    <property type="entry name" value="RmlC-like_jellyroll"/>
</dbReference>
<dbReference type="FunFam" id="1.10.275.10:FF:000001">
    <property type="entry name" value="Fumarate hydratase, mitochondrial"/>
    <property type="match status" value="1"/>
</dbReference>
<dbReference type="GO" id="GO:0005829">
    <property type="term" value="C:cytosol"/>
    <property type="evidence" value="ECO:0007669"/>
    <property type="project" value="TreeGrafter"/>
</dbReference>
<dbReference type="CDD" id="cd01357">
    <property type="entry name" value="Aspartase"/>
    <property type="match status" value="1"/>
</dbReference>
<proteinExistence type="inferred from homology"/>
<evidence type="ECO:0000256" key="4">
    <source>
        <dbReference type="ARBA" id="ARBA00023239"/>
    </source>
</evidence>
<dbReference type="GO" id="GO:0008797">
    <property type="term" value="F:aspartate ammonia-lyase activity"/>
    <property type="evidence" value="ECO:0007669"/>
    <property type="project" value="UniProtKB-EC"/>
</dbReference>
<dbReference type="SUPFAM" id="SSF48557">
    <property type="entry name" value="L-aspartase-like"/>
    <property type="match status" value="1"/>
</dbReference>
<dbReference type="InterPro" id="IPR024083">
    <property type="entry name" value="Fumarase/histidase_N"/>
</dbReference>
<comment type="caution">
    <text evidence="6">The sequence shown here is derived from an EMBL/GenBank/DDBJ whole genome shotgun (WGS) entry which is preliminary data.</text>
</comment>
<dbReference type="SMART" id="SM00100">
    <property type="entry name" value="cNMP"/>
    <property type="match status" value="1"/>
</dbReference>
<dbReference type="Pfam" id="PF00027">
    <property type="entry name" value="cNMP_binding"/>
    <property type="match status" value="1"/>
</dbReference>
<dbReference type="InterPro" id="IPR051546">
    <property type="entry name" value="Aspartate_Ammonia-Lyase"/>
</dbReference>
<dbReference type="InterPro" id="IPR018951">
    <property type="entry name" value="Fumarase_C_C"/>
</dbReference>
<dbReference type="InterPro" id="IPR020557">
    <property type="entry name" value="Fumarate_lyase_CS"/>
</dbReference>
<reference evidence="6" key="1">
    <citation type="journal article" date="2015" name="Proc. Natl. Acad. Sci. U.S.A.">
        <title>Networks of energetic and metabolic interactions define dynamics in microbial communities.</title>
        <authorList>
            <person name="Embree M."/>
            <person name="Liu J.K."/>
            <person name="Al-Bassam M.M."/>
            <person name="Zengler K."/>
        </authorList>
    </citation>
    <scope>NUCLEOTIDE SEQUENCE</scope>
</reference>
<dbReference type="Gene3D" id="1.20.200.10">
    <property type="entry name" value="Fumarase/aspartase (Central domain)"/>
    <property type="match status" value="1"/>
</dbReference>
<dbReference type="PROSITE" id="PS50042">
    <property type="entry name" value="CNMP_BINDING_3"/>
    <property type="match status" value="1"/>
</dbReference>